<evidence type="ECO:0008006" key="3">
    <source>
        <dbReference type="Google" id="ProtNLM"/>
    </source>
</evidence>
<gene>
    <name evidence="1" type="ORF">DMC30DRAFT_409513</name>
</gene>
<dbReference type="EMBL" id="SOZI01000132">
    <property type="protein sequence ID" value="TNY18558.1"/>
    <property type="molecule type" value="Genomic_DNA"/>
</dbReference>
<organism evidence="1 2">
    <name type="scientific">Rhodotorula diobovata</name>
    <dbReference type="NCBI Taxonomy" id="5288"/>
    <lineage>
        <taxon>Eukaryota</taxon>
        <taxon>Fungi</taxon>
        <taxon>Dikarya</taxon>
        <taxon>Basidiomycota</taxon>
        <taxon>Pucciniomycotina</taxon>
        <taxon>Microbotryomycetes</taxon>
        <taxon>Sporidiobolales</taxon>
        <taxon>Sporidiobolaceae</taxon>
        <taxon>Rhodotorula</taxon>
    </lineage>
</organism>
<name>A0A5C5FNV8_9BASI</name>
<sequence length="827" mass="92753">MLALAQQLPQDVVAHIAHFLCTASFADPRPTLNARRQDAKSFVRVCRAWHVAGIAALWREVEVRFDTAGALQKRLEARPELCKHVESLMVNIEFRMGSGDKDLPVIVPALFASCPRLSRLEPGPLFKALQSRSDLSKLTEVVFTWTTPPGSGMAERSGGNRTVSPLLLFAFLRDCKNLAHFAYDGWSEHISEPLAAPLGRRMRLRSLRLDITNHADEPESDPHALAVRSRFLSQFDLSHLVEYSGYAYFGDRAFHVALERMVNLEMLRLIEDFSLEHGGLGDLIERLPRLAKLKHLDLALTADVDARPSSASHADLQRLLDAIPESVELLKLYIPLPETMAEAFFERRMHGSLRDLRTFVFDPLEVNPTPEASRERAHEVMPTPKSSLASRAKHVKVCRPEREIALGSYSSPTVYAAFRRPTGASAIAWSPGSREALWACRRTRLSLARLTPSSPHASSRRAFMDDAPIHPLDTRVTVSEPRQNLLHRLPAELVLDIALRASGPSDTYHQWRDWRRSMAKVWETVWFTGSDVALDAGVRSWRPGFDTLGPLPLGQDFEHVRASIKWLKLDGRHFGTRPDVVRDSSSLPMLETLELEKCAGRDPITPHVHLTSLWLDTVFARPDDFARLVSPSITPLLTSLALRSIADPGKVHATEKDRPVVCFPDLPSDLLARLRLLQVDLSDLSSFPPPHLFTRDLPVLLAWHCWHRTPSSLVVPSPAQAPRHVLVGHVAGGLGAHGTWFTNTSGRLIEWVRAAPLLREGHIVAQPPRTLILPSGYERGASDDPVFAKRVEVLLDECDKRGIRVEWATKERWQAEKRLHTVLQRLS</sequence>
<proteinExistence type="predicted"/>
<comment type="caution">
    <text evidence="1">The sequence shown here is derived from an EMBL/GenBank/DDBJ whole genome shotgun (WGS) entry which is preliminary data.</text>
</comment>
<evidence type="ECO:0000313" key="1">
    <source>
        <dbReference type="EMBL" id="TNY18558.1"/>
    </source>
</evidence>
<accession>A0A5C5FNV8</accession>
<evidence type="ECO:0000313" key="2">
    <source>
        <dbReference type="Proteomes" id="UP000311382"/>
    </source>
</evidence>
<dbReference type="AlphaFoldDB" id="A0A5C5FNV8"/>
<dbReference type="Gene3D" id="3.80.10.10">
    <property type="entry name" value="Ribonuclease Inhibitor"/>
    <property type="match status" value="1"/>
</dbReference>
<dbReference type="OrthoDB" id="10603494at2759"/>
<keyword evidence="2" id="KW-1185">Reference proteome</keyword>
<dbReference type="Proteomes" id="UP000311382">
    <property type="component" value="Unassembled WGS sequence"/>
</dbReference>
<dbReference type="InterPro" id="IPR032675">
    <property type="entry name" value="LRR_dom_sf"/>
</dbReference>
<protein>
    <recommendedName>
        <fullName evidence="3">F-box domain-containing protein</fullName>
    </recommendedName>
</protein>
<reference evidence="1 2" key="1">
    <citation type="submission" date="2019-03" db="EMBL/GenBank/DDBJ databases">
        <title>Rhodosporidium diobovatum UCD-FST 08-225 genome sequencing, assembly, and annotation.</title>
        <authorList>
            <person name="Fakankun I.U."/>
            <person name="Fristensky B."/>
            <person name="Levin D.B."/>
        </authorList>
    </citation>
    <scope>NUCLEOTIDE SEQUENCE [LARGE SCALE GENOMIC DNA]</scope>
    <source>
        <strain evidence="1 2">UCD-FST 08-225</strain>
    </source>
</reference>